<dbReference type="Pfam" id="PF24879">
    <property type="entry name" value="DUF7737"/>
    <property type="match status" value="1"/>
</dbReference>
<dbReference type="KEGG" id="pfus:ADJ77_02025"/>
<proteinExistence type="predicted"/>
<gene>
    <name evidence="4" type="ORF">ADJ77_02025</name>
</gene>
<dbReference type="EMBL" id="CP012074">
    <property type="protein sequence ID" value="AKU68643.1"/>
    <property type="molecule type" value="Genomic_DNA"/>
</dbReference>
<evidence type="ECO:0008006" key="6">
    <source>
        <dbReference type="Google" id="ProtNLM"/>
    </source>
</evidence>
<feature type="domain" description="DUF4132" evidence="1">
    <location>
        <begin position="1282"/>
        <end position="1452"/>
    </location>
</feature>
<dbReference type="InterPro" id="IPR025406">
    <property type="entry name" value="DUF4132"/>
</dbReference>
<name>A0A0K1NIE7_9BACT</name>
<feature type="domain" description="DUF7737" evidence="3">
    <location>
        <begin position="1543"/>
        <end position="1643"/>
    </location>
</feature>
<evidence type="ECO:0000313" key="5">
    <source>
        <dbReference type="Proteomes" id="UP000060345"/>
    </source>
</evidence>
<evidence type="ECO:0000259" key="3">
    <source>
        <dbReference type="Pfam" id="PF24879"/>
    </source>
</evidence>
<evidence type="ECO:0000259" key="2">
    <source>
        <dbReference type="Pfam" id="PF18991"/>
    </source>
</evidence>
<dbReference type="Pfam" id="PF18991">
    <property type="entry name" value="DUF5724"/>
    <property type="match status" value="1"/>
</dbReference>
<dbReference type="eggNOG" id="COG1413">
    <property type="taxonomic scope" value="Bacteria"/>
</dbReference>
<protein>
    <recommendedName>
        <fullName evidence="6">DUF4132 domain-containing protein</fullName>
    </recommendedName>
</protein>
<dbReference type="Proteomes" id="UP000060345">
    <property type="component" value="Chromosome 1"/>
</dbReference>
<dbReference type="RefSeq" id="WP_050695976.1">
    <property type="nucleotide sequence ID" value="NZ_CP012074.1"/>
</dbReference>
<accession>A0A0K1NIE7</accession>
<evidence type="ECO:0000313" key="4">
    <source>
        <dbReference type="EMBL" id="AKU68643.1"/>
    </source>
</evidence>
<dbReference type="InterPro" id="IPR043782">
    <property type="entry name" value="DUF5724"/>
</dbReference>
<dbReference type="Pfam" id="PF13569">
    <property type="entry name" value="DUF4132"/>
    <property type="match status" value="1"/>
</dbReference>
<dbReference type="STRING" id="1236517.ADJ77_02025"/>
<feature type="domain" description="DUF5724" evidence="2">
    <location>
        <begin position="61"/>
        <end position="1241"/>
    </location>
</feature>
<evidence type="ECO:0000259" key="1">
    <source>
        <dbReference type="Pfam" id="PF13569"/>
    </source>
</evidence>
<reference evidence="4 5" key="1">
    <citation type="submission" date="2015-07" db="EMBL/GenBank/DDBJ databases">
        <authorList>
            <person name="Noorani M."/>
        </authorList>
    </citation>
    <scope>NUCLEOTIDE SEQUENCE [LARGE SCALE GENOMIC DNA]</scope>
    <source>
        <strain evidence="4 5">W1435</strain>
    </source>
</reference>
<sequence length="1646" mass="190148">MKTKEELQEHCRQYIERINISKCNIWEKRLVERCKEKNYQFCYILNLFYNGDDNEEFPFRTIEELLSAGANLPHILPENFSELLELHLNQLKDLSHTKGIYRIDVRDDIDLQEWASDISDIMRSFFAAAAFGITLDELIRGQYPDVTDFYFSYSPILTAAIQQGKPETIEAVKEVLTSENNVGILTDNLITAIESNNNEELHTLLLNVLKAAKLQEGLRQSIVECGNEYSLTFYKRMVEVIAEEGLMRYSSVRRSVQTWVGIGYDSVSDKDIKTIFEGIRLFLSHPEERAKAYAGPNALLVYIALYTAGAEDFKVAQRDALQLIDGDAPLQNRIAAIYYLERSRHFKVTEHFEFFANHLDEPFTKAFFIEHLSKVAREDKYEYGKVDSVSGKKRELFQKIFEEIAKWEKEVKNKTDFTFKGFEWFKVRLKREHFINTLWILACQLKTQESIDHILLEKIPNWGVHFINYYSYCDEEENKMPLYTFMKEYYPLGSPEARRQFLIKNIFGYEKEGFEFLLRFFSKEDFTTTDIKEIEKKLNSKVSDTRSKAVRVLLKLPYEQLKASYERLQTTKGDYISAALTELKEGNKQLEKDFAPTSKDETIAVPMTYPGAEGGYGLYKIGEIPATTLTDPFLTEGKTQSFLGKVLNKVTGKNRADAGSVFTYTIDELRKLYTDLEKIIEANADKEYKSCWGSMETIGDGHLYFTSDEETLDTLPYPELWKGFLAEHPLKDEDLLGIYLMLDILKDTYTTHMVVLDAENYPFKGKESIEEWKYGWNFQTIIKVLLKDLETRNPSLLFRQAYTLLTLIYFHCPNNEYKRYEDYKTIETEYVFQSDLYCTVNEYVQKYWRTEEEFKLLADITVAMYNKYTPLARLKTQSYYSYYTVDPLILSRLNLQGGLSDDAFMEMLLTDAGKTLCYKADVIYDKKGYRLILRYEDKEVFDARYGKETYENLRRVIGKIAQHLFKVEMTRLNAPTPVSKIISRCNHAMTLQGAEYMVTAMKALGKDHLIANSYGTEKRAILTTIIEHTFPLDTDKPEILKAIKDDRLLELAYFAPQWVPFIKAYLNWEGFDLAYYYFIAHTKEMEADEKRATIALYTDLDPDDLADGAFDENLFHEAYTVVGEKHFELFYKAARYIGNSNYHSRARRFADTALGKIDEATITEQIHTKRNKDAICSLGLLPDKSDKALQNRYQLIQAFLKESKQYGSQRQASEKRVCKIALLNLARGAGYADPMQLAWRMEGQQVTDNAAYLQGIAVEGYMLKLQLAEDGTNKLIIQQGEKVLKSVPAKIKKHPDYLSIAAMSREWTKQRKRARAMLEDMMIQQTPLQPQDVKMIAQNPIVSPMFRLLLLRQGTTTGFYTDDGLETLNGIQKMKADEPITIIHAQQLYADSTWAAWQRFVFSKKIVQSFKQIFREIYIPTPDEAEQDESRRYSGYQIQVKQAAAALRSRGWSADYEGGLRKVFYRQGISVELYAQADWFTPADVEAPAIEYVCFSSTRTYKRLKIADIDPILYSEVMRDVDMTVSIAFVGGVDPETGSSTKELRAAIIECTAELMKFSNVTVSDNFIHVKGSLADYTIHLGSGNVRQVGGVEIPIIPVHSQHRGKLYLPFMDEDPKTVEIVSKMVLLAEDKKLKDPTILKWIKRK</sequence>
<dbReference type="InterPro" id="IPR056639">
    <property type="entry name" value="DUF7737"/>
</dbReference>
<organism evidence="4 5">
    <name type="scientific">Prevotella fusca JCM 17724</name>
    <dbReference type="NCBI Taxonomy" id="1236517"/>
    <lineage>
        <taxon>Bacteria</taxon>
        <taxon>Pseudomonadati</taxon>
        <taxon>Bacteroidota</taxon>
        <taxon>Bacteroidia</taxon>
        <taxon>Bacteroidales</taxon>
        <taxon>Prevotellaceae</taxon>
        <taxon>Prevotella</taxon>
    </lineage>
</organism>